<organism evidence="2 3">
    <name type="scientific">Coniochaeta hoffmannii</name>
    <dbReference type="NCBI Taxonomy" id="91930"/>
    <lineage>
        <taxon>Eukaryota</taxon>
        <taxon>Fungi</taxon>
        <taxon>Dikarya</taxon>
        <taxon>Ascomycota</taxon>
        <taxon>Pezizomycotina</taxon>
        <taxon>Sordariomycetes</taxon>
        <taxon>Sordariomycetidae</taxon>
        <taxon>Coniochaetales</taxon>
        <taxon>Coniochaetaceae</taxon>
        <taxon>Coniochaeta</taxon>
    </lineage>
</organism>
<comment type="caution">
    <text evidence="2">The sequence shown here is derived from an EMBL/GenBank/DDBJ whole genome shotgun (WGS) entry which is preliminary data.</text>
</comment>
<evidence type="ECO:0000256" key="1">
    <source>
        <dbReference type="SAM" id="SignalP"/>
    </source>
</evidence>
<feature type="chain" id="PRO_5041359973" evidence="1">
    <location>
        <begin position="20"/>
        <end position="232"/>
    </location>
</feature>
<accession>A0AA38RVF5</accession>
<reference evidence="2" key="1">
    <citation type="submission" date="2022-07" db="EMBL/GenBank/DDBJ databases">
        <title>Fungi with potential for degradation of polypropylene.</title>
        <authorList>
            <person name="Gostincar C."/>
        </authorList>
    </citation>
    <scope>NUCLEOTIDE SEQUENCE</scope>
    <source>
        <strain evidence="2">EXF-13287</strain>
    </source>
</reference>
<protein>
    <submittedName>
        <fullName evidence="2">Uncharacterized protein</fullName>
    </submittedName>
</protein>
<dbReference type="EMBL" id="JANBVN010000086">
    <property type="protein sequence ID" value="KAJ9148717.1"/>
    <property type="molecule type" value="Genomic_DNA"/>
</dbReference>
<evidence type="ECO:0000313" key="3">
    <source>
        <dbReference type="Proteomes" id="UP001174691"/>
    </source>
</evidence>
<proteinExistence type="predicted"/>
<dbReference type="AlphaFoldDB" id="A0AA38RVF5"/>
<sequence length="232" mass="25879">MMLLQTLLLLSLGIFGAYAQIFKRQGKGNLTVAFLPTSEEATCEQNDIANAVSLTTDTVPTHYVCFNLTGFFSQANDTGTKNGSKWSSTEVYQGVEYTLGNRRSYNPNANYTNVWYQQVKLGGDADETKPGAEGDWVFYMYAFEDCIQTGGDDYEYDDWPWFETSCQTKDVGECQQVPKPIRSFAIGPGDYYNSIHGQCEVWARLGEGASMWNRQTTALLVIAATMATFLVL</sequence>
<name>A0AA38RVF5_9PEZI</name>
<keyword evidence="1" id="KW-0732">Signal</keyword>
<gene>
    <name evidence="2" type="ORF">NKR19_g5920</name>
</gene>
<evidence type="ECO:0000313" key="2">
    <source>
        <dbReference type="EMBL" id="KAJ9148717.1"/>
    </source>
</evidence>
<dbReference type="Proteomes" id="UP001174691">
    <property type="component" value="Unassembled WGS sequence"/>
</dbReference>
<keyword evidence="3" id="KW-1185">Reference proteome</keyword>
<feature type="signal peptide" evidence="1">
    <location>
        <begin position="1"/>
        <end position="19"/>
    </location>
</feature>